<feature type="active site" description="Proton donor/acceptor" evidence="4">
    <location>
        <position position="135"/>
    </location>
</feature>
<feature type="binding site" evidence="5">
    <location>
        <position position="207"/>
    </location>
    <ligand>
        <name>pyruvate</name>
        <dbReference type="ChEBI" id="CHEBI:15361"/>
    </ligand>
</feature>
<name>A0A5C6CYJ4_9BACT</name>
<evidence type="ECO:0000313" key="7">
    <source>
        <dbReference type="Proteomes" id="UP000318437"/>
    </source>
</evidence>
<evidence type="ECO:0000256" key="2">
    <source>
        <dbReference type="ARBA" id="ARBA00023270"/>
    </source>
</evidence>
<dbReference type="PIRSF" id="PIRSF001365">
    <property type="entry name" value="DHDPS"/>
    <property type="match status" value="1"/>
</dbReference>
<dbReference type="GO" id="GO:0008747">
    <property type="term" value="F:N-acetylneuraminate lyase activity"/>
    <property type="evidence" value="ECO:0007669"/>
    <property type="project" value="TreeGrafter"/>
</dbReference>
<comment type="similarity">
    <text evidence="3">Belongs to the DapA family.</text>
</comment>
<dbReference type="GO" id="GO:0005829">
    <property type="term" value="C:cytosol"/>
    <property type="evidence" value="ECO:0007669"/>
    <property type="project" value="TreeGrafter"/>
</dbReference>
<dbReference type="InterPro" id="IPR013785">
    <property type="entry name" value="Aldolase_TIM"/>
</dbReference>
<sequence length="310" mass="33287">MKSACGIIPPLVTPLTDQYKIDVPGLERLIEHVISGGVHGLFVLGTTGEGPSLKYDVRREMIRQTCRIVAGRIPVFVGISDTAIRESIALAQFAADTGCDFVVAVPPYYFPLGQCELLAYFKQLLSEMPLPTLLYNMPAVTGMTIGTETVRQLLDQDNFVGLKDSSGDLEYFQDILSVTSTRQDFSVLVGPEHLLATTLPMGSDGGVSGGANIWPGLFVELYESVIADKNFDAAPLAKTIARFGEIYKVGPQSVTATVARLKGALSILGICNNKTAPPIAGIGSNEQKQIESILQQLGRVPSHPQIPQIA</sequence>
<evidence type="ECO:0000313" key="6">
    <source>
        <dbReference type="EMBL" id="TWU27719.1"/>
    </source>
</evidence>
<keyword evidence="7" id="KW-1185">Reference proteome</keyword>
<dbReference type="Pfam" id="PF00701">
    <property type="entry name" value="DHDPS"/>
    <property type="match status" value="1"/>
</dbReference>
<dbReference type="PANTHER" id="PTHR42849">
    <property type="entry name" value="N-ACETYLNEURAMINATE LYASE"/>
    <property type="match status" value="1"/>
</dbReference>
<evidence type="ECO:0000256" key="1">
    <source>
        <dbReference type="ARBA" id="ARBA00023239"/>
    </source>
</evidence>
<accession>A0A5C6CYJ4</accession>
<comment type="caution">
    <text evidence="6">The sequence shown here is derived from an EMBL/GenBank/DDBJ whole genome shotgun (WGS) entry which is preliminary data.</text>
</comment>
<dbReference type="AlphaFoldDB" id="A0A5C6CYJ4"/>
<keyword evidence="2" id="KW-0704">Schiff base</keyword>
<dbReference type="Proteomes" id="UP000318437">
    <property type="component" value="Unassembled WGS sequence"/>
</dbReference>
<dbReference type="PROSITE" id="PS00666">
    <property type="entry name" value="DHDPS_2"/>
    <property type="match status" value="1"/>
</dbReference>
<gene>
    <name evidence="6" type="primary">yagE</name>
    <name evidence="6" type="ORF">Pla144_24960</name>
</gene>
<dbReference type="InterPro" id="IPR002220">
    <property type="entry name" value="DapA-like"/>
</dbReference>
<protein>
    <submittedName>
        <fullName evidence="6">Putative 2-keto-3-deoxy-galactonate aldolase YagE</fullName>
        <ecNumber evidence="6">4.1.2.-</ecNumber>
    </submittedName>
</protein>
<evidence type="ECO:0000256" key="5">
    <source>
        <dbReference type="PIRSR" id="PIRSR001365-2"/>
    </source>
</evidence>
<evidence type="ECO:0000256" key="4">
    <source>
        <dbReference type="PIRSR" id="PIRSR001365-1"/>
    </source>
</evidence>
<reference evidence="6 7" key="1">
    <citation type="submission" date="2019-02" db="EMBL/GenBank/DDBJ databases">
        <title>Deep-cultivation of Planctomycetes and their phenomic and genomic characterization uncovers novel biology.</title>
        <authorList>
            <person name="Wiegand S."/>
            <person name="Jogler M."/>
            <person name="Boedeker C."/>
            <person name="Pinto D."/>
            <person name="Vollmers J."/>
            <person name="Rivas-Marin E."/>
            <person name="Kohn T."/>
            <person name="Peeters S.H."/>
            <person name="Heuer A."/>
            <person name="Rast P."/>
            <person name="Oberbeckmann S."/>
            <person name="Bunk B."/>
            <person name="Jeske O."/>
            <person name="Meyerdierks A."/>
            <person name="Storesund J.E."/>
            <person name="Kallscheuer N."/>
            <person name="Luecker S."/>
            <person name="Lage O.M."/>
            <person name="Pohl T."/>
            <person name="Merkel B.J."/>
            <person name="Hornburger P."/>
            <person name="Mueller R.-W."/>
            <person name="Bruemmer F."/>
            <person name="Labrenz M."/>
            <person name="Spormann A.M."/>
            <person name="Op Den Camp H."/>
            <person name="Overmann J."/>
            <person name="Amann R."/>
            <person name="Jetten M.S.M."/>
            <person name="Mascher T."/>
            <person name="Medema M.H."/>
            <person name="Devos D.P."/>
            <person name="Kaster A.-K."/>
            <person name="Ovreas L."/>
            <person name="Rohde M."/>
            <person name="Galperin M.Y."/>
            <person name="Jogler C."/>
        </authorList>
    </citation>
    <scope>NUCLEOTIDE SEQUENCE [LARGE SCALE GENOMIC DNA]</scope>
    <source>
        <strain evidence="6 7">Pla144</strain>
    </source>
</reference>
<dbReference type="Gene3D" id="3.20.20.70">
    <property type="entry name" value="Aldolase class I"/>
    <property type="match status" value="1"/>
</dbReference>
<dbReference type="SUPFAM" id="SSF51569">
    <property type="entry name" value="Aldolase"/>
    <property type="match status" value="1"/>
</dbReference>
<dbReference type="PRINTS" id="PR00146">
    <property type="entry name" value="DHPICSNTHASE"/>
</dbReference>
<dbReference type="PANTHER" id="PTHR42849:SF1">
    <property type="entry name" value="N-ACETYLNEURAMINATE LYASE"/>
    <property type="match status" value="1"/>
</dbReference>
<dbReference type="EMBL" id="SJPS01000003">
    <property type="protein sequence ID" value="TWU27719.1"/>
    <property type="molecule type" value="Genomic_DNA"/>
</dbReference>
<organism evidence="6 7">
    <name type="scientific">Bythopirellula polymerisocia</name>
    <dbReference type="NCBI Taxonomy" id="2528003"/>
    <lineage>
        <taxon>Bacteria</taxon>
        <taxon>Pseudomonadati</taxon>
        <taxon>Planctomycetota</taxon>
        <taxon>Planctomycetia</taxon>
        <taxon>Pirellulales</taxon>
        <taxon>Lacipirellulaceae</taxon>
        <taxon>Bythopirellula</taxon>
    </lineage>
</organism>
<dbReference type="GO" id="GO:0019262">
    <property type="term" value="P:N-acetylneuraminate catabolic process"/>
    <property type="evidence" value="ECO:0007669"/>
    <property type="project" value="TreeGrafter"/>
</dbReference>
<dbReference type="SMART" id="SM01130">
    <property type="entry name" value="DHDPS"/>
    <property type="match status" value="1"/>
</dbReference>
<dbReference type="EC" id="4.1.2.-" evidence="6"/>
<feature type="binding site" evidence="5">
    <location>
        <position position="47"/>
    </location>
    <ligand>
        <name>pyruvate</name>
        <dbReference type="ChEBI" id="CHEBI:15361"/>
    </ligand>
</feature>
<keyword evidence="1 3" id="KW-0456">Lyase</keyword>
<dbReference type="InterPro" id="IPR020625">
    <property type="entry name" value="Schiff_base-form_aldolases_AS"/>
</dbReference>
<proteinExistence type="inferred from homology"/>
<evidence type="ECO:0000256" key="3">
    <source>
        <dbReference type="PIRNR" id="PIRNR001365"/>
    </source>
</evidence>
<dbReference type="RefSeq" id="WP_197530612.1">
    <property type="nucleotide sequence ID" value="NZ_SJPS01000003.1"/>
</dbReference>
<dbReference type="CDD" id="cd00408">
    <property type="entry name" value="DHDPS-like"/>
    <property type="match status" value="1"/>
</dbReference>
<feature type="active site" description="Schiff-base intermediate with substrate" evidence="4">
    <location>
        <position position="163"/>
    </location>
</feature>